<dbReference type="AlphaFoldDB" id="A0A9W6TM08"/>
<evidence type="ECO:0000313" key="3">
    <source>
        <dbReference type="Proteomes" id="UP001165083"/>
    </source>
</evidence>
<evidence type="ECO:0000313" key="2">
    <source>
        <dbReference type="EMBL" id="GMF15828.1"/>
    </source>
</evidence>
<comment type="caution">
    <text evidence="2">The sequence shown here is derived from an EMBL/GenBank/DDBJ whole genome shotgun (WGS) entry which is preliminary data.</text>
</comment>
<keyword evidence="1" id="KW-0175">Coiled coil</keyword>
<name>A0A9W6TM08_9STRA</name>
<proteinExistence type="predicted"/>
<feature type="coiled-coil region" evidence="1">
    <location>
        <begin position="120"/>
        <end position="161"/>
    </location>
</feature>
<dbReference type="OrthoDB" id="166852at2759"/>
<reference evidence="2" key="1">
    <citation type="submission" date="2023-04" db="EMBL/GenBank/DDBJ databases">
        <title>Phytophthora lilii NBRC 32176.</title>
        <authorList>
            <person name="Ichikawa N."/>
            <person name="Sato H."/>
            <person name="Tonouchi N."/>
        </authorList>
    </citation>
    <scope>NUCLEOTIDE SEQUENCE</scope>
    <source>
        <strain evidence="2">NBRC 32176</strain>
    </source>
</reference>
<keyword evidence="3" id="KW-1185">Reference proteome</keyword>
<dbReference type="EMBL" id="BSXW01000231">
    <property type="protein sequence ID" value="GMF15828.1"/>
    <property type="molecule type" value="Genomic_DNA"/>
</dbReference>
<gene>
    <name evidence="2" type="ORF">Plil01_000552700</name>
</gene>
<organism evidence="2 3">
    <name type="scientific">Phytophthora lilii</name>
    <dbReference type="NCBI Taxonomy" id="2077276"/>
    <lineage>
        <taxon>Eukaryota</taxon>
        <taxon>Sar</taxon>
        <taxon>Stramenopiles</taxon>
        <taxon>Oomycota</taxon>
        <taxon>Peronosporomycetes</taxon>
        <taxon>Peronosporales</taxon>
        <taxon>Peronosporaceae</taxon>
        <taxon>Phytophthora</taxon>
    </lineage>
</organism>
<protein>
    <submittedName>
        <fullName evidence="2">Unnamed protein product</fullName>
    </submittedName>
</protein>
<dbReference type="Proteomes" id="UP001165083">
    <property type="component" value="Unassembled WGS sequence"/>
</dbReference>
<evidence type="ECO:0000256" key="1">
    <source>
        <dbReference type="SAM" id="Coils"/>
    </source>
</evidence>
<sequence>MKVKGCVVVPEDERQRDERVDDLASSRVLRDNLMHRMEAVALQEAELASALELLDYTRQRCSEQHDEFVRRLEQCEDLLRVLERTEEGRPFSVERLLTEQERAKWQQTKEMVTTILPEVLTRLEDNIELNNAKIRGVRDKMEELRANRLALREEIAVKEEAIALMLNDEEECDFV</sequence>
<accession>A0A9W6TM08</accession>